<name>B7LSW9_ESCF3</name>
<evidence type="ECO:0000313" key="6">
    <source>
        <dbReference type="Proteomes" id="UP000000745"/>
    </source>
</evidence>
<feature type="region of interest" description="Disordered" evidence="1">
    <location>
        <begin position="503"/>
        <end position="534"/>
    </location>
</feature>
<dbReference type="Pfam" id="PF19077">
    <property type="entry name" value="Big_13"/>
    <property type="match status" value="14"/>
</dbReference>
<dbReference type="Pfam" id="PF17963">
    <property type="entry name" value="Big_9"/>
    <property type="match status" value="1"/>
</dbReference>
<evidence type="ECO:0000259" key="3">
    <source>
        <dbReference type="Pfam" id="PF19077"/>
    </source>
</evidence>
<dbReference type="NCBIfam" id="NF033510">
    <property type="entry name" value="Ca_tandemer"/>
    <property type="match status" value="20"/>
</dbReference>
<feature type="domain" description="Bacterial Ig" evidence="2">
    <location>
        <begin position="489"/>
        <end position="570"/>
    </location>
</feature>
<feature type="domain" description="Bacterial Ig" evidence="2">
    <location>
        <begin position="320"/>
        <end position="401"/>
    </location>
</feature>
<feature type="compositionally biased region" description="Polar residues" evidence="1">
    <location>
        <begin position="503"/>
        <end position="523"/>
    </location>
</feature>
<feature type="domain" description="Bacterial Ig-like" evidence="3">
    <location>
        <begin position="1703"/>
        <end position="1781"/>
    </location>
</feature>
<protein>
    <submittedName>
        <fullName evidence="5">Adhesin for cattle intestine colonization</fullName>
    </submittedName>
</protein>
<dbReference type="NCBIfam" id="NF033677">
    <property type="entry name" value="biofilm_BapA_N"/>
    <property type="match status" value="1"/>
</dbReference>
<organism evidence="5 6">
    <name type="scientific">Escherichia fergusonii (strain ATCC 35469 / DSM 13698 / CCUG 18766 / IAM 14443 / JCM 21226 / LMG 7866 / NBRC 102419 / NCTC 12128 / CDC 0568-73)</name>
    <dbReference type="NCBI Taxonomy" id="585054"/>
    <lineage>
        <taxon>Bacteria</taxon>
        <taxon>Pseudomonadati</taxon>
        <taxon>Pseudomonadota</taxon>
        <taxon>Gammaproteobacteria</taxon>
        <taxon>Enterobacterales</taxon>
        <taxon>Enterobacteriaceae</taxon>
        <taxon>Escherichia</taxon>
    </lineage>
</organism>
<dbReference type="InterPro" id="IPR013783">
    <property type="entry name" value="Ig-like_fold"/>
</dbReference>
<feature type="domain" description="Bacterial Ig" evidence="2">
    <location>
        <begin position="404"/>
        <end position="486"/>
    </location>
</feature>
<feature type="domain" description="Bacterial Ig-like" evidence="3">
    <location>
        <begin position="1901"/>
        <end position="1988"/>
    </location>
</feature>
<dbReference type="NCBIfam" id="NF045619">
    <property type="entry name" value="adhes_GNV_Cterm"/>
    <property type="match status" value="1"/>
</dbReference>
<reference evidence="6" key="1">
    <citation type="journal article" date="2009" name="PLoS Genet.">
        <title>Organised genome dynamics in the Escherichia coli species results in highly diverse adaptive paths.</title>
        <authorList>
            <person name="Touchon M."/>
            <person name="Hoede C."/>
            <person name="Tenaillon O."/>
            <person name="Barbe V."/>
            <person name="Baeriswyl S."/>
            <person name="Bidet P."/>
            <person name="Bingen E."/>
            <person name="Bonacorsi S."/>
            <person name="Bouchier C."/>
            <person name="Bouvet O."/>
            <person name="Calteau A."/>
            <person name="Chiapello H."/>
            <person name="Clermont O."/>
            <person name="Cruveiller S."/>
            <person name="Danchin A."/>
            <person name="Diard M."/>
            <person name="Dossat C."/>
            <person name="Karoui M.E."/>
            <person name="Frapy E."/>
            <person name="Garry L."/>
            <person name="Ghigo J.M."/>
            <person name="Gilles A.M."/>
            <person name="Johnson J."/>
            <person name="Le Bouguenec C."/>
            <person name="Lescat M."/>
            <person name="Mangenot S."/>
            <person name="Martinez-Jehanne V."/>
            <person name="Matic I."/>
            <person name="Nassif X."/>
            <person name="Oztas S."/>
            <person name="Petit M.A."/>
            <person name="Pichon C."/>
            <person name="Rouy Z."/>
            <person name="Ruf C.S."/>
            <person name="Schneider D."/>
            <person name="Tourret J."/>
            <person name="Vacherie B."/>
            <person name="Vallenet D."/>
            <person name="Medigue C."/>
            <person name="Rocha E.P.C."/>
            <person name="Denamur E."/>
        </authorList>
    </citation>
    <scope>NUCLEOTIDE SEQUENCE [LARGE SCALE GENOMIC DNA]</scope>
    <source>
        <strain evidence="6">ATCC 35469 / DSM 13698 / BCRC 15582 / CCUG 18766 / IAM 14443 / JCM 21226 / LMG 7866 / NBRC 102419 / NCTC 12128 / CDC 0568-73</strain>
    </source>
</reference>
<feature type="domain" description="Bacterial Ig" evidence="2">
    <location>
        <begin position="577"/>
        <end position="659"/>
    </location>
</feature>
<dbReference type="InterPro" id="IPR048051">
    <property type="entry name" value="BapA-like_prefix-like"/>
</dbReference>
<accession>B7LSW9</accession>
<feature type="region of interest" description="Disordered" evidence="1">
    <location>
        <begin position="636"/>
        <end position="663"/>
    </location>
</feature>
<feature type="region of interest" description="Disordered" evidence="1">
    <location>
        <begin position="152"/>
        <end position="253"/>
    </location>
</feature>
<dbReference type="HOGENOM" id="CLU_000252_0_0_6"/>
<evidence type="ECO:0000313" key="5">
    <source>
        <dbReference type="EMBL" id="CAQ90958.1"/>
    </source>
</evidence>
<feature type="domain" description="Bacterial Ig-like" evidence="3">
    <location>
        <begin position="223"/>
        <end position="317"/>
    </location>
</feature>
<dbReference type="Gene3D" id="3.30.420.430">
    <property type="match status" value="7"/>
</dbReference>
<evidence type="ECO:0000259" key="2">
    <source>
        <dbReference type="Pfam" id="PF17936"/>
    </source>
</evidence>
<evidence type="ECO:0000259" key="4">
    <source>
        <dbReference type="Pfam" id="PF22783"/>
    </source>
</evidence>
<dbReference type="EMBL" id="CU928158">
    <property type="protein sequence ID" value="CAQ90958.1"/>
    <property type="molecule type" value="Genomic_DNA"/>
</dbReference>
<dbReference type="Pfam" id="PF22783">
    <property type="entry name" value="BapA_N"/>
    <property type="match status" value="1"/>
</dbReference>
<feature type="domain" description="Bacterial Ig-like" evidence="3">
    <location>
        <begin position="1490"/>
        <end position="1574"/>
    </location>
</feature>
<keyword evidence="6" id="KW-1185">Reference proteome</keyword>
<dbReference type="NCBIfam" id="TIGR01965">
    <property type="entry name" value="VCBS_repeat"/>
    <property type="match status" value="2"/>
</dbReference>
<dbReference type="InterPro" id="IPR044016">
    <property type="entry name" value="Big_13"/>
</dbReference>
<evidence type="ECO:0000256" key="1">
    <source>
        <dbReference type="SAM" id="MobiDB-lite"/>
    </source>
</evidence>
<feature type="domain" description="Bacterial Ig-like" evidence="3">
    <location>
        <begin position="885"/>
        <end position="973"/>
    </location>
</feature>
<feature type="domain" description="Bacterial Ig-like" evidence="3">
    <location>
        <begin position="996"/>
        <end position="1076"/>
    </location>
</feature>
<dbReference type="InterPro" id="IPR010221">
    <property type="entry name" value="VCBS_dom"/>
</dbReference>
<feature type="domain" description="Bacterial Ig-like" evidence="3">
    <location>
        <begin position="683"/>
        <end position="762"/>
    </location>
</feature>
<feature type="region of interest" description="Disordered" evidence="1">
    <location>
        <begin position="995"/>
        <end position="1015"/>
    </location>
</feature>
<dbReference type="Proteomes" id="UP000000745">
    <property type="component" value="Chromosome"/>
</dbReference>
<feature type="domain" description="Bacterial Ig-like" evidence="3">
    <location>
        <begin position="1191"/>
        <end position="1284"/>
    </location>
</feature>
<feature type="domain" description="Bacterial Ig" evidence="2">
    <location>
        <begin position="1389"/>
        <end position="1469"/>
    </location>
</feature>
<feature type="domain" description="Biofilm-associated protein BapA-like prefix-like" evidence="4">
    <location>
        <begin position="16"/>
        <end position="135"/>
    </location>
</feature>
<sequence>MKTANTRANIIRSEEMQQLTVVSKLTGVSSDVQASEINLNAPSIIKLAVSRDEISKLARINQDLVITLHSGETIVLKNFYVTNDQGASQLVLQEDNGTLWWVQDTDGVFHFQPIDDLTPLMAGESSHEGGAVWPWLLGGAAVAGGVAIAASSGGGGGGSHNDDPGNGTPGGGNGGEDPGNGNPGGGDGGTDDGSDPGNDSPGEGGSDDGNGTTPPSAPEITGITDNTGSITGAVPASGVTDDATPTLSGRGTAGNIISVYDSNGVLLGKTEVASNGTWSFTPNTPLGEGEHNLTITQTDADGNVSTATAVPPFTVDTTPPSAVTNPTINSEGTIVSGTTEPGNTVVIVDSNGDTVGSGIANSDGKFNISITPPQTNGEILAIIATDPAGNIGTPTGITAPDTTAPAAPENVVVSGNGTSVSGNAEAGSIVIIKDSNGNTLGEAIANGNGNFTITISPAQTNGEKLTATATDNAGNTSAGSNVIAPDTTAPAAPENVLVAENGTSVSGTAEPGSTVTITDSSGNKLGDAQADGDGNFTVPLFPNQTTGDTLTAVATDPAGNNSPGSSATAPTIVDTTAPAAPENVLVAVDGTSVSGTAEPGSTVHIKDSEGNDLGEAMADINGNFTVALTPALTDGETVEASATDSSGNTGPGTTATAPDLTAPPAPVITQITDDVAGNIGPIANGGLTNDDKPQINGTAAAGSLVKIYDNGTLLTTVTADGDGNWSWTPTAALAQGSHTLSFTASDASNNTSGSTTWSLFVDSVAPTAPTITLVNDDVGSITGNVANNNGITDDTRPTISGTGEPGSLVSLYDNGILLTTVLIGTSGSWSYTVAANQAFTPGEHRLTVTSLDAAGNSTAQPAVITINVDTSKPDAPTIATATDDVGSVQGNLQTESRSDDNLPVLNGTGPEGTSITLYDGDIPIATFAVPTGGNWSYQLTQPLSEGSHTLTAIATNAAGTASNAGTFILTIDTTPPTAPVILAAEGLVGDTSLSLNNGGSTKSTSPELTGSGEPGATITVYDNDTEIGTAVVQTDGTWSFTPPEALDEGQHIFTTTATDVAGNTGILSPGFTLNVDNTAPTQPGAPTISDNRDPVIGVVTNGNTNDTTPTFSGTGTAGDVISVYLDDNTTPLGTAIVDADGNWSFTPQTDLPEDSYQITITATDPAGNISEPSTAISLNIDLTPPAAPTIDTVNDNAGTYTGNLANGAITDDNTPTINGRGIDGTTITLYNGTTVIGTATVTEGQWSITPTTPLTDGSYTLTAKATDAAGNPSGDSNSVSFSVNTTPLLVTDIEDDVAAITGPLTNGGLTNDTSPTVSGSGIPGSTIAIYNNNGPVPVATVTVGENGTWSVDVPLTNGVNALTFIAQDSNGNAISSATPVTLNLDTTPPDAPEVTLVADDGTRISGVAEAGSTVIIYSGDTVLGSTVANATTGEYSVTLSPAQTSGAPLTAIAQDAAGNQGPGTPFTASNSGLPLPPTLEVVDDVAPGLGVTGNGSATNDTLPLLRGTAEAGAVVTIYQNGDELTTVTADGSGNWSYQLTEPLSEGGTYNFTASQLTSDGSSGQSPNYAITIDTVAPVAPTITSITDDVSPDIGTVADGEATNDPLPTLNGTAEANAIITIYDNGVEIGTTSADGSGIWRFTPQTTPGEGDHTFTVRASDGAGNLSDPSAQYTITITTALPDAPLINSVTDNVGGEQVLTYGQITNDNTPTLEGTTAANALVTIRDNGAVIGTTTADENGNWNYTPTTPLGEGFHALTATVTDAAGNVSNPTSAFELVVDTLPPAIPVITTVIDDQPGSSQLSNGQLTNDTQPTLNGTAEANATITIFDNGTEIGTTRADDDGNWSFTPDEALNQGEHRFTVAATDSAGNTGGESTPFTIRLDSVAPLAPTLVTVQDHTTPVTGIIANGQTTNETRPALSGTGEVGATITVLSDGVSIGTTIVNAQGNWSLTPQTPLGEGFHTLTVTATDSAGNTSPASPDFTLTVDTVLPAVPTLSSVVDDVAGGVFNGPLANGQATNDARPELSGTAEANATINIYDNGTLITSVTADENGNWTYTPAEDLVQGSHAFAISATDAAGNTSDMSLETTIVVDTTPPPSPTAQISADGSTINGIAEAGSTVTITLPGGTTVTATANNNGVYSVTLPVRQIDGEVLSVSATDAAGNSSPAISVTAPIVPLLAEDNVINLALQTNASITNEHHSDYGFLLVNALGTVADVLGTDTAAVNFSIDEGGSGAITINAAATGVVLSLLSTMEIVIQRFDTELNAWVTIIDTAKPQFADLLTLGASGVTLNYDGLSGGDYRVVSYNTSLLATGAYTSLDVSLAKTSAGTLTGELTDTGNVITDIDPGNGQDNAPAGTLVTSVTDATGNVITVPSGGIDVQGQFGILHINQDGSYTYTLTNTSASVYGRSESFTYTLSHDGAQSSAKLVVTLGDAPAPGSVTAADDSASLIFNTQVSATDNGPSDQTGFTLASVGLGNLLDVSLVEGLTDPIIFNVEEGETRTITVQASVLGVTLGGFDLYIYRFNDAIQQYEQYRVEPRWVTALLGGGSTPLTITLPGGDYLFLLNSSGGLALATFYNLDIQADHSYAVSSLAGTTQGDILTNDSAPAGTVVTAVNGVAIAATGTTEIEGQYGTLTIDAAGNYSYTLRSGIGADSIKTPDSFVYTVTAPNGDTSSASLNITATPQPLDAVNDTSSLMPVTTLQDTSQSFTDNSVGNASWAAKLLSATSGSGSGIIEVAAGTAVHNAVLHFNVSSLLSLGGLTVNWTLLDSNGAQITAGSFNGGLLLGGNLDIPLTGIDLHAGNYLLRYEGNVGALGVGQITVTPSLRGTLVDLDNFETSGSNSVTGNIYDDDHIASVNTLLTVTGAGGSSATLDPQSGSEANATINGKYGVLTMELDGSYTYQLNSGVSLANITSKETFTYTLNDQNGHSDSAMLTIEMNPQVVSTAEADRVIGSAYGDTLIYELLNTTDATGGNGTTDSWSNFSLAQGDKIDIGDLLVGWNGDNATLGNYLSVTSNGNNTVIAIDRDGSGATFNSTNLVTLENVTTTLDELIQQNHIVT</sequence>
<dbReference type="KEGG" id="efe:EFER_3481"/>
<feature type="domain" description="Bacterial Ig-like" evidence="3">
    <location>
        <begin position="776"/>
        <end position="870"/>
    </location>
</feature>
<feature type="domain" description="Bacterial Ig-like" evidence="3">
    <location>
        <begin position="1100"/>
        <end position="1181"/>
    </location>
</feature>
<dbReference type="InterPro" id="IPR019960">
    <property type="entry name" value="T1SS_VCA0849"/>
</dbReference>
<gene>
    <name evidence="5" type="primary">siiEB</name>
    <name evidence="5" type="ordered locus">EFER_3481</name>
</gene>
<feature type="domain" description="Bacterial Ig-like" evidence="3">
    <location>
        <begin position="1791"/>
        <end position="1883"/>
    </location>
</feature>
<feature type="domain" description="Bacterial Ig-like" evidence="3">
    <location>
        <begin position="1296"/>
        <end position="1386"/>
    </location>
</feature>
<feature type="compositionally biased region" description="Gly residues" evidence="1">
    <location>
        <begin position="167"/>
        <end position="188"/>
    </location>
</feature>
<dbReference type="InterPro" id="IPR041498">
    <property type="entry name" value="Big_6"/>
</dbReference>
<feature type="compositionally biased region" description="Polar residues" evidence="1">
    <location>
        <begin position="995"/>
        <end position="1008"/>
    </location>
</feature>
<dbReference type="NCBIfam" id="TIGR03661">
    <property type="entry name" value="T1SS_VCA0849"/>
    <property type="match status" value="1"/>
</dbReference>
<dbReference type="InterPro" id="IPR055014">
    <property type="entry name" value="BapA_Bap-like_C"/>
</dbReference>
<feature type="compositionally biased region" description="Low complexity" evidence="1">
    <location>
        <begin position="651"/>
        <end position="660"/>
    </location>
</feature>
<feature type="region of interest" description="Disordered" evidence="1">
    <location>
        <begin position="310"/>
        <end position="332"/>
    </location>
</feature>
<proteinExistence type="predicted"/>
<feature type="compositionally biased region" description="Polar residues" evidence="1">
    <location>
        <begin position="315"/>
        <end position="332"/>
    </location>
</feature>
<dbReference type="Pfam" id="PF17936">
    <property type="entry name" value="Big_6"/>
    <property type="match status" value="6"/>
</dbReference>
<feature type="domain" description="Bacterial Ig" evidence="2">
    <location>
        <begin position="2097"/>
        <end position="2175"/>
    </location>
</feature>
<feature type="domain" description="Bacterial Ig-like" evidence="3">
    <location>
        <begin position="1585"/>
        <end position="1676"/>
    </location>
</feature>
<feature type="domain" description="Bacterial Ig-like" evidence="3">
    <location>
        <begin position="2012"/>
        <end position="2094"/>
    </location>
</feature>
<dbReference type="Gene3D" id="2.60.40.10">
    <property type="entry name" value="Immunoglobulins"/>
    <property type="match status" value="12"/>
</dbReference>